<keyword evidence="3" id="KW-1185">Reference proteome</keyword>
<organism evidence="2 3">
    <name type="scientific">Reinekea blandensis MED297</name>
    <dbReference type="NCBI Taxonomy" id="314283"/>
    <lineage>
        <taxon>Bacteria</taxon>
        <taxon>Pseudomonadati</taxon>
        <taxon>Pseudomonadota</taxon>
        <taxon>Gammaproteobacteria</taxon>
        <taxon>Oceanospirillales</taxon>
        <taxon>Saccharospirillaceae</taxon>
        <taxon>Reinekea</taxon>
    </lineage>
</organism>
<dbReference type="AlphaFoldDB" id="A4BHR5"/>
<keyword evidence="1" id="KW-1133">Transmembrane helix</keyword>
<reference evidence="2 3" key="1">
    <citation type="submission" date="2006-02" db="EMBL/GenBank/DDBJ databases">
        <authorList>
            <person name="Pinhassi J."/>
            <person name="Pedros-Alio C."/>
            <person name="Ferriera S."/>
            <person name="Johnson J."/>
            <person name="Kravitz S."/>
            <person name="Halpern A."/>
            <person name="Remington K."/>
            <person name="Beeson K."/>
            <person name="Tran B."/>
            <person name="Rogers Y.-H."/>
            <person name="Friedman R."/>
            <person name="Venter J.C."/>
        </authorList>
    </citation>
    <scope>NUCLEOTIDE SEQUENCE [LARGE SCALE GENOMIC DNA]</scope>
    <source>
        <strain evidence="2 3">MED297</strain>
    </source>
</reference>
<evidence type="ECO:0000256" key="1">
    <source>
        <dbReference type="SAM" id="Phobius"/>
    </source>
</evidence>
<evidence type="ECO:0000313" key="3">
    <source>
        <dbReference type="Proteomes" id="UP000005953"/>
    </source>
</evidence>
<sequence>MVSGLDIIATVKSKKMKQDFIFLIQDMWYFEIINGIGLALWLNARC</sequence>
<dbReference type="STRING" id="314283.MED297_09276"/>
<feature type="transmembrane region" description="Helical" evidence="1">
    <location>
        <begin position="20"/>
        <end position="42"/>
    </location>
</feature>
<gene>
    <name evidence="2" type="ORF">MED297_09276</name>
</gene>
<dbReference type="EMBL" id="AAOE01000022">
    <property type="protein sequence ID" value="EAR08320.1"/>
    <property type="molecule type" value="Genomic_DNA"/>
</dbReference>
<dbReference type="HOGENOM" id="CLU_3188179_0_0_6"/>
<comment type="caution">
    <text evidence="2">The sequence shown here is derived from an EMBL/GenBank/DDBJ whole genome shotgun (WGS) entry which is preliminary data.</text>
</comment>
<keyword evidence="1" id="KW-0472">Membrane</keyword>
<accession>A4BHR5</accession>
<proteinExistence type="predicted"/>
<keyword evidence="1" id="KW-0812">Transmembrane</keyword>
<evidence type="ECO:0000313" key="2">
    <source>
        <dbReference type="EMBL" id="EAR08320.1"/>
    </source>
</evidence>
<protein>
    <submittedName>
        <fullName evidence="2">Uncharacterized protein</fullName>
    </submittedName>
</protein>
<name>A4BHR5_9GAMM</name>
<dbReference type="Proteomes" id="UP000005953">
    <property type="component" value="Unassembled WGS sequence"/>
</dbReference>